<organism evidence="3">
    <name type="scientific">Coptotermes formosanus</name>
    <name type="common">Formosan subterranean termite</name>
    <dbReference type="NCBI Taxonomy" id="36987"/>
    <lineage>
        <taxon>Eukaryota</taxon>
        <taxon>Metazoa</taxon>
        <taxon>Ecdysozoa</taxon>
        <taxon>Arthropoda</taxon>
        <taxon>Hexapoda</taxon>
        <taxon>Insecta</taxon>
        <taxon>Pterygota</taxon>
        <taxon>Neoptera</taxon>
        <taxon>Polyneoptera</taxon>
        <taxon>Dictyoptera</taxon>
        <taxon>Blattodea</taxon>
        <taxon>Blattoidea</taxon>
        <taxon>Termitoidae</taxon>
        <taxon>Rhinotermitidae</taxon>
        <taxon>Coptotermes</taxon>
    </lineage>
</organism>
<sequence length="95" mass="10699">MKTVGVSFLVLIGTLACVSDGATTTATYLSASDKIRLKEVLNVGWELQDLPSVHYAVLGYKLLGETVPKPQVMTVVRFIYFYLFVYLMFQWFHTG</sequence>
<dbReference type="GO" id="GO:0016740">
    <property type="term" value="F:transferase activity"/>
    <property type="evidence" value="ECO:0007669"/>
    <property type="project" value="UniProtKB-KW"/>
</dbReference>
<reference evidence="3" key="1">
    <citation type="submission" date="2013-02" db="EMBL/GenBank/DDBJ databases">
        <title>Immune-Related transcriptome of Coptotermes formosanus Shiraki workers: the defense mechanism.</title>
        <authorList>
            <person name="Hussain A."/>
            <person name="Li Y.F."/>
            <person name="Wen S.Y."/>
        </authorList>
    </citation>
    <scope>NUCLEOTIDE SEQUENCE</scope>
</reference>
<dbReference type="AlphaFoldDB" id="R4V376"/>
<feature type="signal peptide" evidence="1">
    <location>
        <begin position="1"/>
        <end position="21"/>
    </location>
</feature>
<comment type="function">
    <text evidence="1">Subunit of the oligosaccharyl transferase (OST) complex that catalyzes the initial transfer of a defined glycan (Glc(3)Man(9)GlcNAc(2) in eukaryotes) from the lipid carrier dolichol-pyrophosphate to an asparagine residue within an Asn-X-Ser/Thr consensus motif in nascent polypeptide chains, the first step in protein N-glycosylation. N-glycosylation occurs cotranslationally and the complex associates with the Sec61 complex at the channel-forming translocon complex that mediates protein translocation across the endoplasmic reticulum (ER). All subunits are required for a maximal enzyme activity.</text>
</comment>
<feature type="transmembrane region" description="Helical" evidence="1">
    <location>
        <begin position="72"/>
        <end position="92"/>
    </location>
</feature>
<dbReference type="GO" id="GO:0008250">
    <property type="term" value="C:oligosaccharyltransferase complex"/>
    <property type="evidence" value="ECO:0007669"/>
    <property type="project" value="UniProtKB-UniRule"/>
</dbReference>
<keyword evidence="1" id="KW-0812">Transmembrane</keyword>
<keyword evidence="1" id="KW-0472">Membrane</keyword>
<evidence type="ECO:0000313" key="3">
    <source>
        <dbReference type="EMBL" id="AGM32238.1"/>
    </source>
</evidence>
<feature type="chain" id="PRO_5019610389" description="Dolichyl-diphosphooligosaccharide--protein glycosyltransferase subunit 2" evidence="1">
    <location>
        <begin position="22"/>
        <end position="95"/>
    </location>
</feature>
<comment type="subunit">
    <text evidence="1">Component of the oligosaccharyltransferase (OST) complex.</text>
</comment>
<dbReference type="UniPathway" id="UPA00378"/>
<dbReference type="Pfam" id="PF05817">
    <property type="entry name" value="Ribophorin_II"/>
    <property type="match status" value="1"/>
</dbReference>
<keyword evidence="1" id="KW-1133">Transmembrane helix</keyword>
<evidence type="ECO:0000259" key="2">
    <source>
        <dbReference type="Pfam" id="PF05817"/>
    </source>
</evidence>
<keyword evidence="3" id="KW-0808">Transferase</keyword>
<accession>R4V376</accession>
<protein>
    <recommendedName>
        <fullName evidence="1">Dolichyl-diphosphooligosaccharide--protein glycosyltransferase subunit 2</fullName>
    </recommendedName>
    <alternativeName>
        <fullName evidence="1">Ribophorin-2</fullName>
    </alternativeName>
</protein>
<comment type="pathway">
    <text evidence="1">Protein modification; protein glycosylation.</text>
</comment>
<keyword evidence="1" id="KW-0732">Signal</keyword>
<evidence type="ECO:0000256" key="1">
    <source>
        <dbReference type="RuleBase" id="RU366029"/>
    </source>
</evidence>
<proteinExistence type="evidence at transcript level"/>
<name>R4V376_COPFO</name>
<comment type="caution">
    <text evidence="1">Lacks conserved residue(s) required for the propagation of feature annotation.</text>
</comment>
<dbReference type="PROSITE" id="PS51257">
    <property type="entry name" value="PROKAR_LIPOPROTEIN"/>
    <property type="match status" value="1"/>
</dbReference>
<dbReference type="InterPro" id="IPR055373">
    <property type="entry name" value="Ribophorin_II_N"/>
</dbReference>
<dbReference type="EMBL" id="KC632424">
    <property type="protein sequence ID" value="AGM32238.1"/>
    <property type="molecule type" value="mRNA"/>
</dbReference>
<comment type="similarity">
    <text evidence="1">Belongs to the SWP1 family.</text>
</comment>
<dbReference type="GO" id="GO:0006487">
    <property type="term" value="P:protein N-linked glycosylation"/>
    <property type="evidence" value="ECO:0007669"/>
    <property type="project" value="UniProtKB-UniRule"/>
</dbReference>
<feature type="domain" description="Ribophorin II N-terminal" evidence="2">
    <location>
        <begin position="29"/>
        <end position="73"/>
    </location>
</feature>
<comment type="subcellular location">
    <subcellularLocation>
        <location evidence="1">Endoplasmic reticulum membrane</location>
        <topology evidence="1">Multi-pass membrane protein</topology>
    </subcellularLocation>
</comment>
<keyword evidence="1" id="KW-0256">Endoplasmic reticulum</keyword>